<accession>A0A6C0ISH1</accession>
<feature type="compositionally biased region" description="Basic residues" evidence="2">
    <location>
        <begin position="374"/>
        <end position="385"/>
    </location>
</feature>
<evidence type="ECO:0000256" key="1">
    <source>
        <dbReference type="SAM" id="Coils"/>
    </source>
</evidence>
<feature type="compositionally biased region" description="Basic residues" evidence="2">
    <location>
        <begin position="159"/>
        <end position="170"/>
    </location>
</feature>
<keyword evidence="1" id="KW-0175">Coiled coil</keyword>
<evidence type="ECO:0000313" key="3">
    <source>
        <dbReference type="EMBL" id="QHT94807.1"/>
    </source>
</evidence>
<feature type="region of interest" description="Disordered" evidence="2">
    <location>
        <begin position="140"/>
        <end position="170"/>
    </location>
</feature>
<feature type="region of interest" description="Disordered" evidence="2">
    <location>
        <begin position="82"/>
        <end position="117"/>
    </location>
</feature>
<feature type="region of interest" description="Disordered" evidence="2">
    <location>
        <begin position="372"/>
        <end position="404"/>
    </location>
</feature>
<dbReference type="EMBL" id="MN740232">
    <property type="protein sequence ID" value="QHT94807.1"/>
    <property type="molecule type" value="Genomic_DNA"/>
</dbReference>
<sequence>MPRKAAKKQKLTKPPIKAGTIFYVKWNMENGDQQYFKAIATGKNYANGDFDIKYVRGGDVERKSHPTHYSGTDNLLSEEQFQQAQKTRETYPYKPPRVGDEFQASLTPPTSVASTSRYSGQVPLTHDAVLATLTDPFKNPEAEKDMEESGMSKKGWGGGRKKRRCSKKKIKKKMICYKGTKRKLKKLHNLTRKLQINTTLCSKKRLKKWNRPKKTRRRKRRKKKTRKKRGGAEVKERAYVVDTDRILKAEQDGDKLIKNYNALLERKRNLAFLKRAKKGRFMKKETLKRKHQEIDRELKLLEDKLRSQDHKDLLTIYNKGDDIFYVKTDDGEPILMDVVTDTSATSDKYKEKHIANMDRLFDRKYGKGAAEKRNLKKTRKRKAGKKVWDPNGDNARRARIERSRRRRPLPRVRVRPIRADLGQLRGLDREATINFFRTTIIQGGILGETLATFITALNGALGNQQYVTRERYDRWIQMNGILEDAIRGFAISVPDRTLIAEIRTLLEVFESRIQTQNNTD</sequence>
<reference evidence="3" key="1">
    <citation type="journal article" date="2020" name="Nature">
        <title>Giant virus diversity and host interactions through global metagenomics.</title>
        <authorList>
            <person name="Schulz F."/>
            <person name="Roux S."/>
            <person name="Paez-Espino D."/>
            <person name="Jungbluth S."/>
            <person name="Walsh D.A."/>
            <person name="Denef V.J."/>
            <person name="McMahon K.D."/>
            <person name="Konstantinidis K.T."/>
            <person name="Eloe-Fadrosh E.A."/>
            <person name="Kyrpides N.C."/>
            <person name="Woyke T."/>
        </authorList>
    </citation>
    <scope>NUCLEOTIDE SEQUENCE</scope>
    <source>
        <strain evidence="3">GVMAG-M-3300024261-37</strain>
    </source>
</reference>
<feature type="region of interest" description="Disordered" evidence="2">
    <location>
        <begin position="201"/>
        <end position="234"/>
    </location>
</feature>
<dbReference type="AlphaFoldDB" id="A0A6C0ISH1"/>
<evidence type="ECO:0000256" key="2">
    <source>
        <dbReference type="SAM" id="MobiDB-lite"/>
    </source>
</evidence>
<feature type="coiled-coil region" evidence="1">
    <location>
        <begin position="284"/>
        <end position="311"/>
    </location>
</feature>
<organism evidence="3">
    <name type="scientific">viral metagenome</name>
    <dbReference type="NCBI Taxonomy" id="1070528"/>
    <lineage>
        <taxon>unclassified sequences</taxon>
        <taxon>metagenomes</taxon>
        <taxon>organismal metagenomes</taxon>
    </lineage>
</organism>
<protein>
    <submittedName>
        <fullName evidence="3">Uncharacterized protein</fullName>
    </submittedName>
</protein>
<proteinExistence type="predicted"/>
<name>A0A6C0ISH1_9ZZZZ</name>
<feature type="compositionally biased region" description="Polar residues" evidence="2">
    <location>
        <begin position="104"/>
        <end position="117"/>
    </location>
</feature>
<feature type="compositionally biased region" description="Basic residues" evidence="2">
    <location>
        <begin position="202"/>
        <end position="229"/>
    </location>
</feature>